<evidence type="ECO:0000313" key="1">
    <source>
        <dbReference type="EMBL" id="KAH7846774.1"/>
    </source>
</evidence>
<keyword evidence="2" id="KW-1185">Reference proteome</keyword>
<proteinExistence type="predicted"/>
<sequence>MAEQTMKRRGKTEGEEGKNIGGRKERPATAAGKEARDGFALAQRFVEKVLINLLSSYFAIYYGLLDAIALANLQNGLTCVLVPAMFYISENHVSHLKVILYSTAANTIGMVMLCFSHFQWISNDKIGIYFIVLLMTVGNSGGLPISREFIYRQLTAHEPRLDIDEDRVNARTTVWWATLFLSSILTPLIFGNATWDVRIIFSTSMMGIGYLLFLCCIPLYHRSVDEATTTKISHAGPEEKKNNGPAAFAISLVKQWKPLSVMIPMWTTFLVFGLGIMVTIWTAMVLSIFCCSVAWRVEAHRLHAIMAISKDESCINQNDRPMSIMWLAPQFCLLGLMDGIGRQGLDLLFEVQVSDVQLEKYGSVLNNAVIGIGSFLNGLLVVLLRSWFSDGLNCNRLDKYYLTLMVVSLVNLCCYCCISTFYLNKKETKDDVKVEETGGSAV</sequence>
<gene>
    <name evidence="1" type="ORF">Vadar_018004</name>
</gene>
<accession>A0ACB7XZR9</accession>
<dbReference type="EMBL" id="CM037155">
    <property type="protein sequence ID" value="KAH7846774.1"/>
    <property type="molecule type" value="Genomic_DNA"/>
</dbReference>
<evidence type="ECO:0000313" key="2">
    <source>
        <dbReference type="Proteomes" id="UP000828048"/>
    </source>
</evidence>
<reference evidence="1 2" key="1">
    <citation type="journal article" date="2021" name="Hortic Res">
        <title>High-quality reference genome and annotation aids understanding of berry development for evergreen blueberry (Vaccinium darrowii).</title>
        <authorList>
            <person name="Yu J."/>
            <person name="Hulse-Kemp A.M."/>
            <person name="Babiker E."/>
            <person name="Staton M."/>
        </authorList>
    </citation>
    <scope>NUCLEOTIDE SEQUENCE [LARGE SCALE GENOMIC DNA]</scope>
    <source>
        <strain evidence="2">cv. NJ 8807/NJ 8810</strain>
        <tissue evidence="1">Young leaf</tissue>
    </source>
</reference>
<dbReference type="Proteomes" id="UP000828048">
    <property type="component" value="Chromosome 5"/>
</dbReference>
<name>A0ACB7XZR9_9ERIC</name>
<protein>
    <submittedName>
        <fullName evidence="1">Uncharacterized protein</fullName>
    </submittedName>
</protein>
<comment type="caution">
    <text evidence="1">The sequence shown here is derived from an EMBL/GenBank/DDBJ whole genome shotgun (WGS) entry which is preliminary data.</text>
</comment>
<organism evidence="1 2">
    <name type="scientific">Vaccinium darrowii</name>
    <dbReference type="NCBI Taxonomy" id="229202"/>
    <lineage>
        <taxon>Eukaryota</taxon>
        <taxon>Viridiplantae</taxon>
        <taxon>Streptophyta</taxon>
        <taxon>Embryophyta</taxon>
        <taxon>Tracheophyta</taxon>
        <taxon>Spermatophyta</taxon>
        <taxon>Magnoliopsida</taxon>
        <taxon>eudicotyledons</taxon>
        <taxon>Gunneridae</taxon>
        <taxon>Pentapetalae</taxon>
        <taxon>asterids</taxon>
        <taxon>Ericales</taxon>
        <taxon>Ericaceae</taxon>
        <taxon>Vaccinioideae</taxon>
        <taxon>Vaccinieae</taxon>
        <taxon>Vaccinium</taxon>
    </lineage>
</organism>